<dbReference type="HOGENOM" id="CLU_136460_2_0_1"/>
<name>D8R141_SELML</name>
<dbReference type="GO" id="GO:0015979">
    <property type="term" value="P:photosynthesis"/>
    <property type="evidence" value="ECO:0007669"/>
    <property type="project" value="UniProtKB-KW"/>
</dbReference>
<reference evidence="16 17" key="1">
    <citation type="journal article" date="2011" name="Science">
        <title>The Selaginella genome identifies genetic changes associated with the evolution of vascular plants.</title>
        <authorList>
            <person name="Banks J.A."/>
            <person name="Nishiyama T."/>
            <person name="Hasebe M."/>
            <person name="Bowman J.L."/>
            <person name="Gribskov M."/>
            <person name="dePamphilis C."/>
            <person name="Albert V.A."/>
            <person name="Aono N."/>
            <person name="Aoyama T."/>
            <person name="Ambrose B.A."/>
            <person name="Ashton N.W."/>
            <person name="Axtell M.J."/>
            <person name="Barker E."/>
            <person name="Barker M.S."/>
            <person name="Bennetzen J.L."/>
            <person name="Bonawitz N.D."/>
            <person name="Chapple C."/>
            <person name="Cheng C."/>
            <person name="Correa L.G."/>
            <person name="Dacre M."/>
            <person name="DeBarry J."/>
            <person name="Dreyer I."/>
            <person name="Elias M."/>
            <person name="Engstrom E.M."/>
            <person name="Estelle M."/>
            <person name="Feng L."/>
            <person name="Finet C."/>
            <person name="Floyd S.K."/>
            <person name="Frommer W.B."/>
            <person name="Fujita T."/>
            <person name="Gramzow L."/>
            <person name="Gutensohn M."/>
            <person name="Harholt J."/>
            <person name="Hattori M."/>
            <person name="Heyl A."/>
            <person name="Hirai T."/>
            <person name="Hiwatashi Y."/>
            <person name="Ishikawa M."/>
            <person name="Iwata M."/>
            <person name="Karol K.G."/>
            <person name="Koehler B."/>
            <person name="Kolukisaoglu U."/>
            <person name="Kubo M."/>
            <person name="Kurata T."/>
            <person name="Lalonde S."/>
            <person name="Li K."/>
            <person name="Li Y."/>
            <person name="Litt A."/>
            <person name="Lyons E."/>
            <person name="Manning G."/>
            <person name="Maruyama T."/>
            <person name="Michael T.P."/>
            <person name="Mikami K."/>
            <person name="Miyazaki S."/>
            <person name="Morinaga S."/>
            <person name="Murata T."/>
            <person name="Mueller-Roeber B."/>
            <person name="Nelson D.R."/>
            <person name="Obara M."/>
            <person name="Oguri Y."/>
            <person name="Olmstead R.G."/>
            <person name="Onodera N."/>
            <person name="Petersen B.L."/>
            <person name="Pils B."/>
            <person name="Prigge M."/>
            <person name="Rensing S.A."/>
            <person name="Riano-Pachon D.M."/>
            <person name="Roberts A.W."/>
            <person name="Sato Y."/>
            <person name="Scheller H.V."/>
            <person name="Schulz B."/>
            <person name="Schulz C."/>
            <person name="Shakirov E.V."/>
            <person name="Shibagaki N."/>
            <person name="Shinohara N."/>
            <person name="Shippen D.E."/>
            <person name="Soerensen I."/>
            <person name="Sotooka R."/>
            <person name="Sugimoto N."/>
            <person name="Sugita M."/>
            <person name="Sumikawa N."/>
            <person name="Tanurdzic M."/>
            <person name="Theissen G."/>
            <person name="Ulvskov P."/>
            <person name="Wakazuki S."/>
            <person name="Weng J.K."/>
            <person name="Willats W.W."/>
            <person name="Wipf D."/>
            <person name="Wolf P.G."/>
            <person name="Yang L."/>
            <person name="Zimmer A.D."/>
            <person name="Zhu Q."/>
            <person name="Mitros T."/>
            <person name="Hellsten U."/>
            <person name="Loque D."/>
            <person name="Otillar R."/>
            <person name="Salamov A."/>
            <person name="Schmutz J."/>
            <person name="Shapiro H."/>
            <person name="Lindquist E."/>
            <person name="Lucas S."/>
            <person name="Rokhsar D."/>
            <person name="Grigoriev I.V."/>
        </authorList>
    </citation>
    <scope>NUCLEOTIDE SEQUENCE [LARGE SCALE GENOMIC DNA]</scope>
</reference>
<dbReference type="OMA" id="AYWILAT"/>
<sequence>SSFESKTGFARSMARTTCLEAPIIISLCTAASLAMGRFVFLPFQREQIAKAGLPLQNGVSHYEAGDTRAQEFVSLLKTNDPAGFNIVDVLSWGSIGHIIAYWILATSSNGYDPQF</sequence>
<organism evidence="17">
    <name type="scientific">Selaginella moellendorffii</name>
    <name type="common">Spikemoss</name>
    <dbReference type="NCBI Taxonomy" id="88036"/>
    <lineage>
        <taxon>Eukaryota</taxon>
        <taxon>Viridiplantae</taxon>
        <taxon>Streptophyta</taxon>
        <taxon>Embryophyta</taxon>
        <taxon>Tracheophyta</taxon>
        <taxon>Lycopodiopsida</taxon>
        <taxon>Selaginellales</taxon>
        <taxon>Selaginellaceae</taxon>
        <taxon>Selaginella</taxon>
    </lineage>
</organism>
<comment type="subcellular location">
    <subcellularLocation>
        <location evidence="1">Membrane</location>
        <topology evidence="1">Multi-pass membrane protein</topology>
    </subcellularLocation>
    <subcellularLocation>
        <location evidence="2">Plastid</location>
        <location evidence="2">Chloroplast</location>
    </subcellularLocation>
</comment>
<evidence type="ECO:0000313" key="15">
    <source>
        <dbReference type="EMBL" id="EFJ21677.1"/>
    </source>
</evidence>
<evidence type="ECO:0000256" key="12">
    <source>
        <dbReference type="ARBA" id="ARBA00023136"/>
    </source>
</evidence>
<dbReference type="FunCoup" id="D8R141">
    <property type="interactions" value="1294"/>
</dbReference>
<dbReference type="GO" id="GO:0009522">
    <property type="term" value="C:photosystem I"/>
    <property type="evidence" value="ECO:0007669"/>
    <property type="project" value="UniProtKB-KW"/>
</dbReference>
<keyword evidence="8 14" id="KW-0812">Transmembrane</keyword>
<evidence type="ECO:0000256" key="3">
    <source>
        <dbReference type="ARBA" id="ARBA00006458"/>
    </source>
</evidence>
<dbReference type="Gramene" id="EFJ21677">
    <property type="protein sequence ID" value="EFJ21677"/>
    <property type="gene ID" value="SELMODRAFT_17831"/>
</dbReference>
<evidence type="ECO:0000256" key="8">
    <source>
        <dbReference type="ARBA" id="ARBA00022692"/>
    </source>
</evidence>
<dbReference type="eggNOG" id="ENOG502RZ2U">
    <property type="taxonomic scope" value="Eukaryota"/>
</dbReference>
<evidence type="ECO:0000256" key="13">
    <source>
        <dbReference type="ARBA" id="ARBA00033434"/>
    </source>
</evidence>
<proteinExistence type="inferred from homology"/>
<evidence type="ECO:0000256" key="6">
    <source>
        <dbReference type="ARBA" id="ARBA00022531"/>
    </source>
</evidence>
<dbReference type="KEGG" id="smo:SELMODRAFT_27993"/>
<dbReference type="KEGG" id="smo:SELMODRAFT_17831"/>
<keyword evidence="9" id="KW-0603">Photosystem I</keyword>
<feature type="transmembrane region" description="Helical" evidence="14">
    <location>
        <begin position="21"/>
        <end position="40"/>
    </location>
</feature>
<evidence type="ECO:0000313" key="16">
    <source>
        <dbReference type="EMBL" id="EFJ33835.1"/>
    </source>
</evidence>
<evidence type="ECO:0000256" key="2">
    <source>
        <dbReference type="ARBA" id="ARBA00004229"/>
    </source>
</evidence>
<dbReference type="STRING" id="88036.D8R141"/>
<evidence type="ECO:0000256" key="4">
    <source>
        <dbReference type="ARBA" id="ARBA00013810"/>
    </source>
</evidence>
<dbReference type="PANTHER" id="PTHR34195">
    <property type="entry name" value="PHOTOSYSTEM I REACTION CENTER SUBUNIT V, CHLOROPLASTIC-RELATED"/>
    <property type="match status" value="1"/>
</dbReference>
<evidence type="ECO:0000256" key="5">
    <source>
        <dbReference type="ARBA" id="ARBA00022528"/>
    </source>
</evidence>
<dbReference type="PIRSF" id="PIRSF002912">
    <property type="entry name" value="PSI_PsaK"/>
    <property type="match status" value="1"/>
</dbReference>
<evidence type="ECO:0000256" key="1">
    <source>
        <dbReference type="ARBA" id="ARBA00004141"/>
    </source>
</evidence>
<dbReference type="Pfam" id="PF01241">
    <property type="entry name" value="PSI_PSAK"/>
    <property type="match status" value="1"/>
</dbReference>
<keyword evidence="11 14" id="KW-1133">Transmembrane helix</keyword>
<comment type="similarity">
    <text evidence="3">Belongs to the PsaG/PsaK family.</text>
</comment>
<feature type="non-terminal residue" evidence="16">
    <location>
        <position position="115"/>
    </location>
</feature>
<dbReference type="InParanoid" id="D8R141"/>
<keyword evidence="7" id="KW-0934">Plastid</keyword>
<evidence type="ECO:0000256" key="7">
    <source>
        <dbReference type="ARBA" id="ARBA00022640"/>
    </source>
</evidence>
<dbReference type="EMBL" id="GL377598">
    <property type="protein sequence ID" value="EFJ21677.1"/>
    <property type="molecule type" value="Genomic_DNA"/>
</dbReference>
<keyword evidence="5" id="KW-0150">Chloroplast</keyword>
<dbReference type="Gramene" id="EFJ33835">
    <property type="protein sequence ID" value="EFJ33835"/>
    <property type="gene ID" value="SELMODRAFT_27993"/>
</dbReference>
<keyword evidence="17" id="KW-1185">Reference proteome</keyword>
<dbReference type="OrthoDB" id="494978at2759"/>
<dbReference type="EMBL" id="GL377570">
    <property type="protein sequence ID" value="EFJ33835.1"/>
    <property type="molecule type" value="Genomic_DNA"/>
</dbReference>
<accession>D8R141</accession>
<dbReference type="InterPro" id="IPR000549">
    <property type="entry name" value="PSI_PsaG/PsaK"/>
</dbReference>
<protein>
    <recommendedName>
        <fullName evidence="4">Photosystem I reaction center subunit V, chloroplastic</fullName>
    </recommendedName>
    <alternativeName>
        <fullName evidence="13">PSI-G</fullName>
    </alternativeName>
</protein>
<dbReference type="NCBIfam" id="TIGR03051">
    <property type="entry name" value="PS_I_psaG_plant"/>
    <property type="match status" value="1"/>
</dbReference>
<dbReference type="PANTHER" id="PTHR34195:SF1">
    <property type="entry name" value="PHOTOSYSTEM I REACTION CENTER SUBUNIT V, CHLOROPLASTIC"/>
    <property type="match status" value="1"/>
</dbReference>
<keyword evidence="10" id="KW-0809">Transit peptide</keyword>
<evidence type="ECO:0000256" key="9">
    <source>
        <dbReference type="ARBA" id="ARBA00022836"/>
    </source>
</evidence>
<evidence type="ECO:0000256" key="11">
    <source>
        <dbReference type="ARBA" id="ARBA00022989"/>
    </source>
</evidence>
<evidence type="ECO:0000256" key="14">
    <source>
        <dbReference type="SAM" id="Phobius"/>
    </source>
</evidence>
<dbReference type="InterPro" id="IPR023618">
    <property type="entry name" value="PSI_PsaG/PsaK_dom"/>
</dbReference>
<dbReference type="Proteomes" id="UP000001514">
    <property type="component" value="Unassembled WGS sequence"/>
</dbReference>
<dbReference type="AlphaFoldDB" id="D8R141"/>
<keyword evidence="6" id="KW-0602">Photosynthesis</keyword>
<evidence type="ECO:0000256" key="10">
    <source>
        <dbReference type="ARBA" id="ARBA00022946"/>
    </source>
</evidence>
<dbReference type="GO" id="GO:0009535">
    <property type="term" value="C:chloroplast thylakoid membrane"/>
    <property type="evidence" value="ECO:0007669"/>
    <property type="project" value="InterPro"/>
</dbReference>
<feature type="non-terminal residue" evidence="16">
    <location>
        <position position="1"/>
    </location>
</feature>
<evidence type="ECO:0000313" key="17">
    <source>
        <dbReference type="Proteomes" id="UP000001514"/>
    </source>
</evidence>
<dbReference type="Gene3D" id="1.10.286.40">
    <property type="entry name" value="Chlorophyll a-b binding protein like"/>
    <property type="match status" value="1"/>
</dbReference>
<dbReference type="InterPro" id="IPR017494">
    <property type="entry name" value="PSI_PsaG"/>
</dbReference>
<gene>
    <name evidence="15" type="ORF">SELMODRAFT_17831</name>
    <name evidence="16" type="ORF">SELMODRAFT_27993</name>
</gene>
<keyword evidence="12 14" id="KW-0472">Membrane</keyword>
<dbReference type="InterPro" id="IPR016370">
    <property type="entry name" value="PSI_PsaG/PsaK_pln"/>
</dbReference>